<evidence type="ECO:0008006" key="5">
    <source>
        <dbReference type="Google" id="ProtNLM"/>
    </source>
</evidence>
<name>A0A414P9H5_9FIRM</name>
<feature type="chain" id="PRO_5038699070" description="Lipoprotein" evidence="2">
    <location>
        <begin position="21"/>
        <end position="177"/>
    </location>
</feature>
<evidence type="ECO:0000256" key="2">
    <source>
        <dbReference type="SAM" id="SignalP"/>
    </source>
</evidence>
<dbReference type="Proteomes" id="UP000284902">
    <property type="component" value="Unassembled WGS sequence"/>
</dbReference>
<dbReference type="PROSITE" id="PS51257">
    <property type="entry name" value="PROKAR_LIPOPROTEIN"/>
    <property type="match status" value="1"/>
</dbReference>
<comment type="caution">
    <text evidence="3">The sequence shown here is derived from an EMBL/GenBank/DDBJ whole genome shotgun (WGS) entry which is preliminary data.</text>
</comment>
<feature type="compositionally biased region" description="Basic and acidic residues" evidence="1">
    <location>
        <begin position="57"/>
        <end position="72"/>
    </location>
</feature>
<evidence type="ECO:0000256" key="1">
    <source>
        <dbReference type="SAM" id="MobiDB-lite"/>
    </source>
</evidence>
<proteinExistence type="predicted"/>
<evidence type="ECO:0000313" key="4">
    <source>
        <dbReference type="Proteomes" id="UP000284902"/>
    </source>
</evidence>
<feature type="signal peptide" evidence="2">
    <location>
        <begin position="1"/>
        <end position="20"/>
    </location>
</feature>
<reference evidence="3 4" key="1">
    <citation type="submission" date="2018-08" db="EMBL/GenBank/DDBJ databases">
        <title>A genome reference for cultivated species of the human gut microbiota.</title>
        <authorList>
            <person name="Zou Y."/>
            <person name="Xue W."/>
            <person name="Luo G."/>
        </authorList>
    </citation>
    <scope>NUCLEOTIDE SEQUENCE [LARGE SCALE GENOMIC DNA]</scope>
    <source>
        <strain evidence="3 4">AM25-1LB</strain>
    </source>
</reference>
<organism evidence="3 4">
    <name type="scientific">[Ruminococcus] lactaris</name>
    <dbReference type="NCBI Taxonomy" id="46228"/>
    <lineage>
        <taxon>Bacteria</taxon>
        <taxon>Bacillati</taxon>
        <taxon>Bacillota</taxon>
        <taxon>Clostridia</taxon>
        <taxon>Lachnospirales</taxon>
        <taxon>Lachnospiraceae</taxon>
        <taxon>Mediterraneibacter</taxon>
    </lineage>
</organism>
<accession>A0A414P9H5</accession>
<evidence type="ECO:0000313" key="3">
    <source>
        <dbReference type="EMBL" id="RHF62886.1"/>
    </source>
</evidence>
<feature type="region of interest" description="Disordered" evidence="1">
    <location>
        <begin position="46"/>
        <end position="72"/>
    </location>
</feature>
<dbReference type="EMBL" id="QRHG01000003">
    <property type="protein sequence ID" value="RHF62886.1"/>
    <property type="molecule type" value="Genomic_DNA"/>
</dbReference>
<gene>
    <name evidence="3" type="ORF">DW672_01670</name>
</gene>
<dbReference type="RefSeq" id="WP_118212398.1">
    <property type="nucleotide sequence ID" value="NZ_JAHQEN010000012.1"/>
</dbReference>
<dbReference type="AlphaFoldDB" id="A0A414P9H5"/>
<keyword evidence="2" id="KW-0732">Signal</keyword>
<sequence length="177" mass="19610">MKKKSITLILSLTAICSALFSGCELTNESNYDNSPDYHSSKVVTDNEDEAQDNNSDTSEKSPEEEAALEKERQESLTVYADMISEIQQDFPELKVNYIVTTSDGGKSMSINLDLQESKDATYTIASELTVTKESLLNLNGITDLNIMVKNPQDPEETVGILMFENEHGTFNPVVNTL</sequence>
<protein>
    <recommendedName>
        <fullName evidence="5">Lipoprotein</fullName>
    </recommendedName>
</protein>